<keyword evidence="1" id="KW-0663">Pyridoxal phosphate</keyword>
<dbReference type="InterPro" id="IPR015421">
    <property type="entry name" value="PyrdxlP-dep_Trfase_major"/>
</dbReference>
<dbReference type="EMBL" id="JALJOR010000007">
    <property type="protein sequence ID" value="KAK9814434.1"/>
    <property type="molecule type" value="Genomic_DNA"/>
</dbReference>
<dbReference type="PANTHER" id="PTHR43092">
    <property type="entry name" value="L-CYSTEINE DESULFHYDRASE"/>
    <property type="match status" value="1"/>
</dbReference>
<reference evidence="3 4" key="1">
    <citation type="journal article" date="2024" name="Nat. Commun.">
        <title>Phylogenomics reveals the evolutionary origins of lichenization in chlorophyte algae.</title>
        <authorList>
            <person name="Puginier C."/>
            <person name="Libourel C."/>
            <person name="Otte J."/>
            <person name="Skaloud P."/>
            <person name="Haon M."/>
            <person name="Grisel S."/>
            <person name="Petersen M."/>
            <person name="Berrin J.G."/>
            <person name="Delaux P.M."/>
            <person name="Dal Grande F."/>
            <person name="Keller J."/>
        </authorList>
    </citation>
    <scope>NUCLEOTIDE SEQUENCE [LARGE SCALE GENOMIC DNA]</scope>
    <source>
        <strain evidence="3 4">SAG 2043</strain>
    </source>
</reference>
<dbReference type="InterPro" id="IPR015424">
    <property type="entry name" value="PyrdxlP-dep_Trfase"/>
</dbReference>
<dbReference type="InterPro" id="IPR000192">
    <property type="entry name" value="Aminotrans_V_dom"/>
</dbReference>
<name>A0AAW1PXY5_9CHLO</name>
<proteinExistence type="predicted"/>
<sequence>MADHAELAKRVLVDGVVVAGLLALLRQFKRTRHVHVPVPHKSVPEELPPSKRYVVIPDPGRTFKAANPPWLVEAVRAAEEGPSGQVEGLPECPALANFVDKVQRIGFSMEPGRQARKVLFALDPGVRYLNHGSYGATFKLASLVQAWYLEVLEQQSVRFMETRALAALRAAREDLAEFVGAEACDVVTMPNATQAVNTVVGSLELQPRDLILTTSLTYPAVKNICARVCGRTGAGMVEVQLPLAVVQSEAAILAAFTATIAAAGSRIRLAIIDHVASFPPVLCPVQQICALCRQYGIKVLVDGAHAVGAMPLDLPSLGAHYYTSNLHKWFCTPKGTAFLWVHRKEQAGLRPVVTSHGYGLGFQAEFAYNGTSDPTAWLAVPAALAVFKAVRPATIRQHNHELLQQAVALLQRAWRTDTVIGAAAPFACMAAIELPDLPSHHPSSESAWQIHMLLRDVHNIEVPCTFWEGRLWVRISAQLFNVVEEYEALAQAITGLVADVGES</sequence>
<evidence type="ECO:0000256" key="1">
    <source>
        <dbReference type="ARBA" id="ARBA00022898"/>
    </source>
</evidence>
<dbReference type="PANTHER" id="PTHR43092:SF2">
    <property type="entry name" value="HERCYNYLCYSTEINE SULFOXIDE LYASE"/>
    <property type="match status" value="1"/>
</dbReference>
<accession>A0AAW1PXY5</accession>
<protein>
    <recommendedName>
        <fullName evidence="2">Aminotransferase class V domain-containing protein</fullName>
    </recommendedName>
</protein>
<keyword evidence="4" id="KW-1185">Reference proteome</keyword>
<organism evidence="3 4">
    <name type="scientific">[Myrmecia] bisecta</name>
    <dbReference type="NCBI Taxonomy" id="41462"/>
    <lineage>
        <taxon>Eukaryota</taxon>
        <taxon>Viridiplantae</taxon>
        <taxon>Chlorophyta</taxon>
        <taxon>core chlorophytes</taxon>
        <taxon>Trebouxiophyceae</taxon>
        <taxon>Trebouxiales</taxon>
        <taxon>Trebouxiaceae</taxon>
        <taxon>Myrmecia</taxon>
    </lineage>
</organism>
<dbReference type="Proteomes" id="UP001489004">
    <property type="component" value="Unassembled WGS sequence"/>
</dbReference>
<dbReference type="Pfam" id="PF00266">
    <property type="entry name" value="Aminotran_5"/>
    <property type="match status" value="1"/>
</dbReference>
<dbReference type="Gene3D" id="3.40.640.10">
    <property type="entry name" value="Type I PLP-dependent aspartate aminotransferase-like (Major domain)"/>
    <property type="match status" value="1"/>
</dbReference>
<evidence type="ECO:0000313" key="4">
    <source>
        <dbReference type="Proteomes" id="UP001489004"/>
    </source>
</evidence>
<evidence type="ECO:0000313" key="3">
    <source>
        <dbReference type="EMBL" id="KAK9814434.1"/>
    </source>
</evidence>
<dbReference type="AlphaFoldDB" id="A0AAW1PXY5"/>
<evidence type="ECO:0000259" key="2">
    <source>
        <dbReference type="Pfam" id="PF00266"/>
    </source>
</evidence>
<gene>
    <name evidence="3" type="ORF">WJX72_005845</name>
</gene>
<feature type="domain" description="Aminotransferase class V" evidence="2">
    <location>
        <begin position="156"/>
        <end position="413"/>
    </location>
</feature>
<comment type="caution">
    <text evidence="3">The sequence shown here is derived from an EMBL/GenBank/DDBJ whole genome shotgun (WGS) entry which is preliminary data.</text>
</comment>
<dbReference type="SUPFAM" id="SSF53383">
    <property type="entry name" value="PLP-dependent transferases"/>
    <property type="match status" value="1"/>
</dbReference>